<sequence length="160" mass="17291">MPSAQRLDATDARILLALGRAPRATAVALADELGLSRNTVQSRLARLEQGEALRSAEHRIDPAALGYPLTAFVTVRVVQRLLDEVGRSLAAVPEVLRVHGLTGPSDLLVHVVATDADDLYRIAGQMLEIPGVERTNNALVMREMVPYRITPLLERAAAGK</sequence>
<keyword evidence="6" id="KW-1185">Reference proteome</keyword>
<accession>A0A1H8YM60</accession>
<dbReference type="RefSeq" id="WP_091627779.1">
    <property type="nucleotide sequence ID" value="NZ_FOEF01000025.1"/>
</dbReference>
<dbReference type="SUPFAM" id="SSF54909">
    <property type="entry name" value="Dimeric alpha+beta barrel"/>
    <property type="match status" value="1"/>
</dbReference>
<dbReference type="SMART" id="SM00344">
    <property type="entry name" value="HTH_ASNC"/>
    <property type="match status" value="1"/>
</dbReference>
<dbReference type="OrthoDB" id="9809462at2"/>
<keyword evidence="3" id="KW-0804">Transcription</keyword>
<dbReference type="PROSITE" id="PS50956">
    <property type="entry name" value="HTH_ASNC_2"/>
    <property type="match status" value="1"/>
</dbReference>
<dbReference type="Gene3D" id="3.30.70.920">
    <property type="match status" value="1"/>
</dbReference>
<dbReference type="Pfam" id="PF01037">
    <property type="entry name" value="AsnC_trans_reg"/>
    <property type="match status" value="1"/>
</dbReference>
<evidence type="ECO:0000313" key="5">
    <source>
        <dbReference type="EMBL" id="SEP53239.1"/>
    </source>
</evidence>
<name>A0A1H8YM60_9PSEU</name>
<dbReference type="PRINTS" id="PR00033">
    <property type="entry name" value="HTHASNC"/>
</dbReference>
<dbReference type="EMBL" id="FOEF01000025">
    <property type="protein sequence ID" value="SEP53239.1"/>
    <property type="molecule type" value="Genomic_DNA"/>
</dbReference>
<evidence type="ECO:0000256" key="2">
    <source>
        <dbReference type="ARBA" id="ARBA00023125"/>
    </source>
</evidence>
<gene>
    <name evidence="5" type="ORF">SAMN04489732_12577</name>
</gene>
<keyword evidence="2 5" id="KW-0238">DNA-binding</keyword>
<dbReference type="AlphaFoldDB" id="A0A1H8YM60"/>
<feature type="domain" description="HTH asnC-type" evidence="4">
    <location>
        <begin position="7"/>
        <end position="68"/>
    </location>
</feature>
<dbReference type="InterPro" id="IPR036388">
    <property type="entry name" value="WH-like_DNA-bd_sf"/>
</dbReference>
<dbReference type="InterPro" id="IPR011008">
    <property type="entry name" value="Dimeric_a/b-barrel"/>
</dbReference>
<dbReference type="InterPro" id="IPR000485">
    <property type="entry name" value="AsnC-type_HTH_dom"/>
</dbReference>
<organism evidence="5 6">
    <name type="scientific">Amycolatopsis saalfeldensis</name>
    <dbReference type="NCBI Taxonomy" id="394193"/>
    <lineage>
        <taxon>Bacteria</taxon>
        <taxon>Bacillati</taxon>
        <taxon>Actinomycetota</taxon>
        <taxon>Actinomycetes</taxon>
        <taxon>Pseudonocardiales</taxon>
        <taxon>Pseudonocardiaceae</taxon>
        <taxon>Amycolatopsis</taxon>
    </lineage>
</organism>
<dbReference type="InterPro" id="IPR019888">
    <property type="entry name" value="Tscrpt_reg_AsnC-like"/>
</dbReference>
<evidence type="ECO:0000256" key="3">
    <source>
        <dbReference type="ARBA" id="ARBA00023163"/>
    </source>
</evidence>
<evidence type="ECO:0000259" key="4">
    <source>
        <dbReference type="PROSITE" id="PS50956"/>
    </source>
</evidence>
<dbReference type="Gene3D" id="1.10.10.10">
    <property type="entry name" value="Winged helix-like DNA-binding domain superfamily/Winged helix DNA-binding domain"/>
    <property type="match status" value="1"/>
</dbReference>
<dbReference type="InterPro" id="IPR036390">
    <property type="entry name" value="WH_DNA-bd_sf"/>
</dbReference>
<keyword evidence="1" id="KW-0805">Transcription regulation</keyword>
<dbReference type="SUPFAM" id="SSF46785">
    <property type="entry name" value="Winged helix' DNA-binding domain"/>
    <property type="match status" value="1"/>
</dbReference>
<evidence type="ECO:0000256" key="1">
    <source>
        <dbReference type="ARBA" id="ARBA00023015"/>
    </source>
</evidence>
<dbReference type="GO" id="GO:0043200">
    <property type="term" value="P:response to amino acid"/>
    <property type="evidence" value="ECO:0007669"/>
    <property type="project" value="TreeGrafter"/>
</dbReference>
<dbReference type="Pfam" id="PF13404">
    <property type="entry name" value="HTH_AsnC-type"/>
    <property type="match status" value="1"/>
</dbReference>
<reference evidence="5 6" key="1">
    <citation type="submission" date="2016-10" db="EMBL/GenBank/DDBJ databases">
        <authorList>
            <person name="de Groot N.N."/>
        </authorList>
    </citation>
    <scope>NUCLEOTIDE SEQUENCE [LARGE SCALE GENOMIC DNA]</scope>
    <source>
        <strain evidence="5 6">DSM 44993</strain>
    </source>
</reference>
<proteinExistence type="predicted"/>
<protein>
    <submittedName>
        <fullName evidence="5">DNA-binding transcriptional regulator, Lrp family</fullName>
    </submittedName>
</protein>
<dbReference type="Proteomes" id="UP000198582">
    <property type="component" value="Unassembled WGS sequence"/>
</dbReference>
<dbReference type="PANTHER" id="PTHR30154">
    <property type="entry name" value="LEUCINE-RESPONSIVE REGULATORY PROTEIN"/>
    <property type="match status" value="1"/>
</dbReference>
<dbReference type="STRING" id="394193.SAMN04489732_12577"/>
<dbReference type="PANTHER" id="PTHR30154:SF34">
    <property type="entry name" value="TRANSCRIPTIONAL REGULATOR AZLB"/>
    <property type="match status" value="1"/>
</dbReference>
<dbReference type="GO" id="GO:0005829">
    <property type="term" value="C:cytosol"/>
    <property type="evidence" value="ECO:0007669"/>
    <property type="project" value="TreeGrafter"/>
</dbReference>
<evidence type="ECO:0000313" key="6">
    <source>
        <dbReference type="Proteomes" id="UP000198582"/>
    </source>
</evidence>
<dbReference type="InterPro" id="IPR019887">
    <property type="entry name" value="Tscrpt_reg_AsnC/Lrp_C"/>
</dbReference>
<dbReference type="GO" id="GO:0043565">
    <property type="term" value="F:sequence-specific DNA binding"/>
    <property type="evidence" value="ECO:0007669"/>
    <property type="project" value="InterPro"/>
</dbReference>